<feature type="transmembrane region" description="Helical" evidence="11">
    <location>
        <begin position="97"/>
        <end position="119"/>
    </location>
</feature>
<evidence type="ECO:0000256" key="2">
    <source>
        <dbReference type="ARBA" id="ARBA00008749"/>
    </source>
</evidence>
<evidence type="ECO:0000256" key="7">
    <source>
        <dbReference type="ARBA" id="ARBA00023002"/>
    </source>
</evidence>
<evidence type="ECO:0000256" key="4">
    <source>
        <dbReference type="ARBA" id="ARBA00022692"/>
    </source>
</evidence>
<dbReference type="GO" id="GO:0016020">
    <property type="term" value="C:membrane"/>
    <property type="evidence" value="ECO:0007669"/>
    <property type="project" value="UniProtKB-SubCell"/>
</dbReference>
<keyword evidence="6 11" id="KW-1133">Transmembrane helix</keyword>
<dbReference type="PANTHER" id="PTHR11351:SF31">
    <property type="entry name" value="DESATURASE 1, ISOFORM A-RELATED"/>
    <property type="match status" value="1"/>
</dbReference>
<dbReference type="GO" id="GO:0016717">
    <property type="term" value="F:oxidoreductase activity, acting on paired donors, with oxidation of a pair of donors resulting in the reduction of molecular oxygen to two molecules of water"/>
    <property type="evidence" value="ECO:0007669"/>
    <property type="project" value="InterPro"/>
</dbReference>
<protein>
    <recommendedName>
        <fullName evidence="14">Acyl-CoA desaturase</fullName>
    </recommendedName>
</protein>
<dbReference type="AlphaFoldDB" id="A0A2W5SKW5"/>
<evidence type="ECO:0000256" key="9">
    <source>
        <dbReference type="ARBA" id="ARBA00023136"/>
    </source>
</evidence>
<gene>
    <name evidence="12" type="ORF">DI536_37005</name>
</gene>
<dbReference type="EMBL" id="QFQP01000198">
    <property type="protein sequence ID" value="PZR02437.1"/>
    <property type="molecule type" value="Genomic_DNA"/>
</dbReference>
<sequence>MPASAPPPSSLASRGLATLRRWFDTQGRDTDAASPDPRIDWLRAVPFIGMHLACVAVLWVGVSLTAVIVAVALYAVRMFAITGFYHRYFSHRTFRTSRVLQFVFALIGASSVQRGPLWWAA</sequence>
<keyword evidence="8" id="KW-0443">Lipid metabolism</keyword>
<feature type="non-terminal residue" evidence="12">
    <location>
        <position position="121"/>
    </location>
</feature>
<dbReference type="GO" id="GO:0006633">
    <property type="term" value="P:fatty acid biosynthetic process"/>
    <property type="evidence" value="ECO:0007669"/>
    <property type="project" value="UniProtKB-KW"/>
</dbReference>
<proteinExistence type="inferred from homology"/>
<evidence type="ECO:0000313" key="12">
    <source>
        <dbReference type="EMBL" id="PZR02437.1"/>
    </source>
</evidence>
<evidence type="ECO:0000256" key="10">
    <source>
        <dbReference type="ARBA" id="ARBA00023160"/>
    </source>
</evidence>
<keyword evidence="10" id="KW-0275">Fatty acid biosynthesis</keyword>
<evidence type="ECO:0000256" key="11">
    <source>
        <dbReference type="SAM" id="Phobius"/>
    </source>
</evidence>
<evidence type="ECO:0008006" key="14">
    <source>
        <dbReference type="Google" id="ProtNLM"/>
    </source>
</evidence>
<dbReference type="InterPro" id="IPR015876">
    <property type="entry name" value="Acyl-CoA_DS"/>
</dbReference>
<comment type="caution">
    <text evidence="12">The sequence shown here is derived from an EMBL/GenBank/DDBJ whole genome shotgun (WGS) entry which is preliminary data.</text>
</comment>
<keyword evidence="7" id="KW-0560">Oxidoreductase</keyword>
<name>A0A2W5SKW5_9BACT</name>
<evidence type="ECO:0000256" key="6">
    <source>
        <dbReference type="ARBA" id="ARBA00022989"/>
    </source>
</evidence>
<comment type="similarity">
    <text evidence="2">Belongs to the fatty acid desaturase type 2 family.</text>
</comment>
<dbReference type="PANTHER" id="PTHR11351">
    <property type="entry name" value="ACYL-COA DESATURASE"/>
    <property type="match status" value="1"/>
</dbReference>
<evidence type="ECO:0000256" key="5">
    <source>
        <dbReference type="ARBA" id="ARBA00022832"/>
    </source>
</evidence>
<keyword evidence="4 11" id="KW-0812">Transmembrane</keyword>
<organism evidence="12 13">
    <name type="scientific">Archangium gephyra</name>
    <dbReference type="NCBI Taxonomy" id="48"/>
    <lineage>
        <taxon>Bacteria</taxon>
        <taxon>Pseudomonadati</taxon>
        <taxon>Myxococcota</taxon>
        <taxon>Myxococcia</taxon>
        <taxon>Myxococcales</taxon>
        <taxon>Cystobacterineae</taxon>
        <taxon>Archangiaceae</taxon>
        <taxon>Archangium</taxon>
    </lineage>
</organism>
<evidence type="ECO:0000313" key="13">
    <source>
        <dbReference type="Proteomes" id="UP000249061"/>
    </source>
</evidence>
<accession>A0A2W5SKW5</accession>
<keyword evidence="9 11" id="KW-0472">Membrane</keyword>
<dbReference type="Proteomes" id="UP000249061">
    <property type="component" value="Unassembled WGS sequence"/>
</dbReference>
<reference evidence="12 13" key="1">
    <citation type="submission" date="2017-08" db="EMBL/GenBank/DDBJ databases">
        <title>Infants hospitalized years apart are colonized by the same room-sourced microbial strains.</title>
        <authorList>
            <person name="Brooks B."/>
            <person name="Olm M.R."/>
            <person name="Firek B.A."/>
            <person name="Baker R."/>
            <person name="Thomas B.C."/>
            <person name="Morowitz M.J."/>
            <person name="Banfield J.F."/>
        </authorList>
    </citation>
    <scope>NUCLEOTIDE SEQUENCE [LARGE SCALE GENOMIC DNA]</scope>
    <source>
        <strain evidence="12">S2_003_000_R2_14</strain>
    </source>
</reference>
<feature type="transmembrane region" description="Helical" evidence="11">
    <location>
        <begin position="48"/>
        <end position="76"/>
    </location>
</feature>
<evidence type="ECO:0000256" key="8">
    <source>
        <dbReference type="ARBA" id="ARBA00023098"/>
    </source>
</evidence>
<comment type="subcellular location">
    <subcellularLocation>
        <location evidence="1">Membrane</location>
        <topology evidence="1">Multi-pass membrane protein</topology>
    </subcellularLocation>
</comment>
<keyword evidence="3" id="KW-0444">Lipid biosynthesis</keyword>
<evidence type="ECO:0000256" key="1">
    <source>
        <dbReference type="ARBA" id="ARBA00004141"/>
    </source>
</evidence>
<evidence type="ECO:0000256" key="3">
    <source>
        <dbReference type="ARBA" id="ARBA00022516"/>
    </source>
</evidence>
<keyword evidence="5" id="KW-0276">Fatty acid metabolism</keyword>